<evidence type="ECO:0000256" key="1">
    <source>
        <dbReference type="ARBA" id="ARBA00022669"/>
    </source>
</evidence>
<evidence type="ECO:0000313" key="6">
    <source>
        <dbReference type="Proteomes" id="UP000813824"/>
    </source>
</evidence>
<dbReference type="AlphaFoldDB" id="A0A8K0UPE0"/>
<dbReference type="InterPro" id="IPR018392">
    <property type="entry name" value="LysM"/>
</dbReference>
<organism evidence="5 6">
    <name type="scientific">Cristinia sonorae</name>
    <dbReference type="NCBI Taxonomy" id="1940300"/>
    <lineage>
        <taxon>Eukaryota</taxon>
        <taxon>Fungi</taxon>
        <taxon>Dikarya</taxon>
        <taxon>Basidiomycota</taxon>
        <taxon>Agaricomycotina</taxon>
        <taxon>Agaricomycetes</taxon>
        <taxon>Agaricomycetidae</taxon>
        <taxon>Agaricales</taxon>
        <taxon>Pleurotineae</taxon>
        <taxon>Stephanosporaceae</taxon>
        <taxon>Cristinia</taxon>
    </lineage>
</organism>
<comment type="caution">
    <text evidence="5">The sequence shown here is derived from an EMBL/GenBank/DDBJ whole genome shotgun (WGS) entry which is preliminary data.</text>
</comment>
<sequence>MLTSLTAILSVFAAASVAAQGGSGIANCAREYVVQPGDFCDKISAAQNVSTFQLAEVNKATIDPLCDNLFPGETICLGVTGQDCQDIHVVASGDFCASIAAAANIDISLLLTNNPNVNSDCSNIGLGEVLCTANVTIPYTPSTAA</sequence>
<evidence type="ECO:0000259" key="4">
    <source>
        <dbReference type="PROSITE" id="PS51782"/>
    </source>
</evidence>
<dbReference type="EMBL" id="JAEVFJ010000012">
    <property type="protein sequence ID" value="KAH8101466.1"/>
    <property type="molecule type" value="Genomic_DNA"/>
</dbReference>
<feature type="domain" description="LysM" evidence="4">
    <location>
        <begin position="30"/>
        <end position="77"/>
    </location>
</feature>
<keyword evidence="1" id="KW-0147">Chitin-binding</keyword>
<feature type="domain" description="LysM" evidence="4">
    <location>
        <begin position="86"/>
        <end position="132"/>
    </location>
</feature>
<dbReference type="InterPro" id="IPR036779">
    <property type="entry name" value="LysM_dom_sf"/>
</dbReference>
<keyword evidence="3" id="KW-0732">Signal</keyword>
<evidence type="ECO:0000256" key="2">
    <source>
        <dbReference type="ARBA" id="ARBA00023026"/>
    </source>
</evidence>
<dbReference type="PANTHER" id="PTHR34997">
    <property type="entry name" value="AM15"/>
    <property type="match status" value="1"/>
</dbReference>
<dbReference type="Proteomes" id="UP000813824">
    <property type="component" value="Unassembled WGS sequence"/>
</dbReference>
<dbReference type="Gene3D" id="3.10.350.10">
    <property type="entry name" value="LysM domain"/>
    <property type="match status" value="2"/>
</dbReference>
<dbReference type="OrthoDB" id="5985073at2759"/>
<name>A0A8K0UPE0_9AGAR</name>
<proteinExistence type="predicted"/>
<accession>A0A8K0UPE0</accession>
<protein>
    <recommendedName>
        <fullName evidence="4">LysM domain-containing protein</fullName>
    </recommendedName>
</protein>
<dbReference type="PANTHER" id="PTHR34997:SF1">
    <property type="entry name" value="PEPTIDOGLYCAN-BINDING LYSIN DOMAIN"/>
    <property type="match status" value="1"/>
</dbReference>
<dbReference type="InterPro" id="IPR052210">
    <property type="entry name" value="LysM1-like"/>
</dbReference>
<evidence type="ECO:0000256" key="3">
    <source>
        <dbReference type="SAM" id="SignalP"/>
    </source>
</evidence>
<dbReference type="Pfam" id="PF01476">
    <property type="entry name" value="LysM"/>
    <property type="match status" value="2"/>
</dbReference>
<dbReference type="GO" id="GO:0008061">
    <property type="term" value="F:chitin binding"/>
    <property type="evidence" value="ECO:0007669"/>
    <property type="project" value="UniProtKB-KW"/>
</dbReference>
<dbReference type="CDD" id="cd00118">
    <property type="entry name" value="LysM"/>
    <property type="match status" value="2"/>
</dbReference>
<dbReference type="SUPFAM" id="SSF54106">
    <property type="entry name" value="LysM domain"/>
    <property type="match status" value="2"/>
</dbReference>
<keyword evidence="2" id="KW-0843">Virulence</keyword>
<keyword evidence="6" id="KW-1185">Reference proteome</keyword>
<reference evidence="5" key="1">
    <citation type="journal article" date="2021" name="New Phytol.">
        <title>Evolutionary innovations through gain and loss of genes in the ectomycorrhizal Boletales.</title>
        <authorList>
            <person name="Wu G."/>
            <person name="Miyauchi S."/>
            <person name="Morin E."/>
            <person name="Kuo A."/>
            <person name="Drula E."/>
            <person name="Varga T."/>
            <person name="Kohler A."/>
            <person name="Feng B."/>
            <person name="Cao Y."/>
            <person name="Lipzen A."/>
            <person name="Daum C."/>
            <person name="Hundley H."/>
            <person name="Pangilinan J."/>
            <person name="Johnson J."/>
            <person name="Barry K."/>
            <person name="LaButti K."/>
            <person name="Ng V."/>
            <person name="Ahrendt S."/>
            <person name="Min B."/>
            <person name="Choi I.G."/>
            <person name="Park H."/>
            <person name="Plett J.M."/>
            <person name="Magnuson J."/>
            <person name="Spatafora J.W."/>
            <person name="Nagy L.G."/>
            <person name="Henrissat B."/>
            <person name="Grigoriev I.V."/>
            <person name="Yang Z.L."/>
            <person name="Xu J."/>
            <person name="Martin F.M."/>
        </authorList>
    </citation>
    <scope>NUCLEOTIDE SEQUENCE</scope>
    <source>
        <strain evidence="5">KKN 215</strain>
    </source>
</reference>
<dbReference type="PROSITE" id="PS51782">
    <property type="entry name" value="LYSM"/>
    <property type="match status" value="2"/>
</dbReference>
<gene>
    <name evidence="5" type="ORF">BXZ70DRAFT_94548</name>
</gene>
<evidence type="ECO:0000313" key="5">
    <source>
        <dbReference type="EMBL" id="KAH8101466.1"/>
    </source>
</evidence>
<dbReference type="SMART" id="SM00257">
    <property type="entry name" value="LysM"/>
    <property type="match status" value="2"/>
</dbReference>
<feature type="chain" id="PRO_5035431466" description="LysM domain-containing protein" evidence="3">
    <location>
        <begin position="20"/>
        <end position="145"/>
    </location>
</feature>
<feature type="signal peptide" evidence="3">
    <location>
        <begin position="1"/>
        <end position="19"/>
    </location>
</feature>